<evidence type="ECO:0000313" key="5">
    <source>
        <dbReference type="EMBL" id="KAK3094195.1"/>
    </source>
</evidence>
<dbReference type="InterPro" id="IPR004094">
    <property type="entry name" value="Antistasin-like"/>
</dbReference>
<evidence type="ECO:0000256" key="2">
    <source>
        <dbReference type="ARBA" id="ARBA00022900"/>
    </source>
</evidence>
<dbReference type="Proteomes" id="UP001186944">
    <property type="component" value="Unassembled WGS sequence"/>
</dbReference>
<feature type="chain" id="PRO_5041654259" description="Antistasin-like domain-containing protein" evidence="3">
    <location>
        <begin position="25"/>
        <end position="104"/>
    </location>
</feature>
<dbReference type="AlphaFoldDB" id="A0AA89BTR2"/>
<dbReference type="Gene3D" id="2.10.22.10">
    <property type="entry name" value="Antistasin, domain 1"/>
    <property type="match status" value="1"/>
</dbReference>
<keyword evidence="2" id="KW-0722">Serine protease inhibitor</keyword>
<name>A0AA89BTR2_PINIB</name>
<proteinExistence type="predicted"/>
<dbReference type="EMBL" id="VSWD01000009">
    <property type="protein sequence ID" value="KAK3094195.1"/>
    <property type="molecule type" value="Genomic_DNA"/>
</dbReference>
<evidence type="ECO:0000313" key="6">
    <source>
        <dbReference type="Proteomes" id="UP001186944"/>
    </source>
</evidence>
<feature type="signal peptide" evidence="3">
    <location>
        <begin position="1"/>
        <end position="24"/>
    </location>
</feature>
<dbReference type="PROSITE" id="PS51252">
    <property type="entry name" value="ANTISTASIN"/>
    <property type="match status" value="1"/>
</dbReference>
<dbReference type="InterPro" id="IPR011061">
    <property type="entry name" value="Hirudin/antistatin"/>
</dbReference>
<keyword evidence="1" id="KW-0646">Protease inhibitor</keyword>
<protein>
    <recommendedName>
        <fullName evidence="4">Antistasin-like domain-containing protein</fullName>
    </recommendedName>
</protein>
<evidence type="ECO:0000256" key="3">
    <source>
        <dbReference type="SAM" id="SignalP"/>
    </source>
</evidence>
<dbReference type="GO" id="GO:0004867">
    <property type="term" value="F:serine-type endopeptidase inhibitor activity"/>
    <property type="evidence" value="ECO:0007669"/>
    <property type="project" value="UniProtKB-KW"/>
</dbReference>
<keyword evidence="6" id="KW-1185">Reference proteome</keyword>
<accession>A0AA89BTR2</accession>
<keyword evidence="3" id="KW-0732">Signal</keyword>
<organism evidence="5 6">
    <name type="scientific">Pinctada imbricata</name>
    <name type="common">Atlantic pearl-oyster</name>
    <name type="synonym">Pinctada martensii</name>
    <dbReference type="NCBI Taxonomy" id="66713"/>
    <lineage>
        <taxon>Eukaryota</taxon>
        <taxon>Metazoa</taxon>
        <taxon>Spiralia</taxon>
        <taxon>Lophotrochozoa</taxon>
        <taxon>Mollusca</taxon>
        <taxon>Bivalvia</taxon>
        <taxon>Autobranchia</taxon>
        <taxon>Pteriomorphia</taxon>
        <taxon>Pterioida</taxon>
        <taxon>Pterioidea</taxon>
        <taxon>Pteriidae</taxon>
        <taxon>Pinctada</taxon>
    </lineage>
</organism>
<feature type="domain" description="Antistasin-like" evidence="4">
    <location>
        <begin position="70"/>
        <end position="95"/>
    </location>
</feature>
<evidence type="ECO:0000256" key="1">
    <source>
        <dbReference type="ARBA" id="ARBA00022690"/>
    </source>
</evidence>
<sequence>MLVASFYFFVFCFFSNCLPLYVSSAPNKRGSCLSLCGHYGVSCPQGYECRSNGCGHECYRPKGYTAPEHCTKLECDYHCPLGYKTDDRGCDICKCDYSAMVSLI</sequence>
<gene>
    <name evidence="5" type="ORF">FSP39_025291</name>
</gene>
<reference evidence="5" key="1">
    <citation type="submission" date="2019-08" db="EMBL/GenBank/DDBJ databases">
        <title>The improved chromosome-level genome for the pearl oyster Pinctada fucata martensii using PacBio sequencing and Hi-C.</title>
        <authorList>
            <person name="Zheng Z."/>
        </authorList>
    </citation>
    <scope>NUCLEOTIDE SEQUENCE</scope>
    <source>
        <strain evidence="5">ZZ-2019</strain>
        <tissue evidence="5">Adductor muscle</tissue>
    </source>
</reference>
<dbReference type="Pfam" id="PF02822">
    <property type="entry name" value="Antistasin"/>
    <property type="match status" value="1"/>
</dbReference>
<evidence type="ECO:0000259" key="4">
    <source>
        <dbReference type="PROSITE" id="PS51252"/>
    </source>
</evidence>
<dbReference type="SUPFAM" id="SSF57262">
    <property type="entry name" value="Leech antihemostatic proteins"/>
    <property type="match status" value="1"/>
</dbReference>
<comment type="caution">
    <text evidence="5">The sequence shown here is derived from an EMBL/GenBank/DDBJ whole genome shotgun (WGS) entry which is preliminary data.</text>
</comment>